<evidence type="ECO:0000313" key="8">
    <source>
        <dbReference type="EMBL" id="ETI54712.1"/>
    </source>
</evidence>
<feature type="transmembrane region" description="Helical" evidence="6">
    <location>
        <begin position="399"/>
        <end position="420"/>
    </location>
</feature>
<feature type="compositionally biased region" description="Basic and acidic residues" evidence="5">
    <location>
        <begin position="1709"/>
        <end position="1722"/>
    </location>
</feature>
<evidence type="ECO:0000256" key="1">
    <source>
        <dbReference type="ARBA" id="ARBA00004141"/>
    </source>
</evidence>
<feature type="compositionally biased region" description="Polar residues" evidence="5">
    <location>
        <begin position="1468"/>
        <end position="1485"/>
    </location>
</feature>
<comment type="subcellular location">
    <subcellularLocation>
        <location evidence="1">Membrane</location>
        <topology evidence="1">Multi-pass membrane protein</topology>
    </subcellularLocation>
</comment>
<dbReference type="OrthoDB" id="296386at2759"/>
<organism evidence="8 9">
    <name type="scientific">Phytophthora nicotianae P1569</name>
    <dbReference type="NCBI Taxonomy" id="1317065"/>
    <lineage>
        <taxon>Eukaryota</taxon>
        <taxon>Sar</taxon>
        <taxon>Stramenopiles</taxon>
        <taxon>Oomycota</taxon>
        <taxon>Peronosporomycetes</taxon>
        <taxon>Peronosporales</taxon>
        <taxon>Peronosporaceae</taxon>
        <taxon>Phytophthora</taxon>
    </lineage>
</organism>
<evidence type="ECO:0000256" key="5">
    <source>
        <dbReference type="SAM" id="MobiDB-lite"/>
    </source>
</evidence>
<feature type="transmembrane region" description="Helical" evidence="6">
    <location>
        <begin position="226"/>
        <end position="245"/>
    </location>
</feature>
<dbReference type="GO" id="GO:0005254">
    <property type="term" value="F:chloride channel activity"/>
    <property type="evidence" value="ECO:0007669"/>
    <property type="project" value="TreeGrafter"/>
</dbReference>
<keyword evidence="3 6" id="KW-1133">Transmembrane helix</keyword>
<keyword evidence="9" id="KW-1185">Reference proteome</keyword>
<accession>V9FWC0</accession>
<dbReference type="EMBL" id="ANIZ01000452">
    <property type="protein sequence ID" value="ETI54712.1"/>
    <property type="molecule type" value="Genomic_DNA"/>
</dbReference>
<evidence type="ECO:0000256" key="6">
    <source>
        <dbReference type="SAM" id="Phobius"/>
    </source>
</evidence>
<dbReference type="GO" id="GO:0016020">
    <property type="term" value="C:membrane"/>
    <property type="evidence" value="ECO:0007669"/>
    <property type="project" value="UniProtKB-SubCell"/>
</dbReference>
<proteinExistence type="predicted"/>
<keyword evidence="4 6" id="KW-0472">Membrane</keyword>
<feature type="region of interest" description="Disordered" evidence="5">
    <location>
        <begin position="1"/>
        <end position="25"/>
    </location>
</feature>
<feature type="domain" description="Anoctamin transmembrane" evidence="7">
    <location>
        <begin position="938"/>
        <end position="1392"/>
    </location>
</feature>
<feature type="transmembrane region" description="Helical" evidence="6">
    <location>
        <begin position="1107"/>
        <end position="1132"/>
    </location>
</feature>
<dbReference type="HOGENOM" id="CLU_002182_0_0_1"/>
<comment type="caution">
    <text evidence="8">The sequence shown here is derived from an EMBL/GenBank/DDBJ whole genome shotgun (WGS) entry which is preliminary data.</text>
</comment>
<feature type="region of interest" description="Disordered" evidence="5">
    <location>
        <begin position="1530"/>
        <end position="1549"/>
    </location>
</feature>
<evidence type="ECO:0000313" key="9">
    <source>
        <dbReference type="Proteomes" id="UP000018721"/>
    </source>
</evidence>
<evidence type="ECO:0000259" key="7">
    <source>
        <dbReference type="Pfam" id="PF04547"/>
    </source>
</evidence>
<dbReference type="InterPro" id="IPR007632">
    <property type="entry name" value="Anoctamin"/>
</dbReference>
<feature type="compositionally biased region" description="Basic and acidic residues" evidence="5">
    <location>
        <begin position="1507"/>
        <end position="1517"/>
    </location>
</feature>
<feature type="transmembrane region" description="Helical" evidence="6">
    <location>
        <begin position="1268"/>
        <end position="1291"/>
    </location>
</feature>
<feature type="transmembrane region" description="Helical" evidence="6">
    <location>
        <begin position="1323"/>
        <end position="1346"/>
    </location>
</feature>
<feature type="compositionally biased region" description="Acidic residues" evidence="5">
    <location>
        <begin position="1666"/>
        <end position="1675"/>
    </location>
</feature>
<dbReference type="Proteomes" id="UP000018721">
    <property type="component" value="Unassembled WGS sequence"/>
</dbReference>
<feature type="transmembrane region" description="Helical" evidence="6">
    <location>
        <begin position="197"/>
        <end position="219"/>
    </location>
</feature>
<dbReference type="Pfam" id="PF04547">
    <property type="entry name" value="Anoctamin"/>
    <property type="match status" value="1"/>
</dbReference>
<dbReference type="PANTHER" id="PTHR12308">
    <property type="entry name" value="ANOCTAMIN"/>
    <property type="match status" value="1"/>
</dbReference>
<evidence type="ECO:0000256" key="3">
    <source>
        <dbReference type="ARBA" id="ARBA00022989"/>
    </source>
</evidence>
<feature type="transmembrane region" description="Helical" evidence="6">
    <location>
        <begin position="358"/>
        <end position="378"/>
    </location>
</feature>
<protein>
    <recommendedName>
        <fullName evidence="7">Anoctamin transmembrane domain-containing protein</fullName>
    </recommendedName>
</protein>
<feature type="transmembrane region" description="Helical" evidence="6">
    <location>
        <begin position="440"/>
        <end position="463"/>
    </location>
</feature>
<feature type="region of interest" description="Disordered" evidence="5">
    <location>
        <begin position="1663"/>
        <end position="1846"/>
    </location>
</feature>
<dbReference type="InterPro" id="IPR049452">
    <property type="entry name" value="Anoctamin_TM"/>
</dbReference>
<feature type="transmembrane region" description="Helical" evidence="6">
    <location>
        <begin position="165"/>
        <end position="185"/>
    </location>
</feature>
<feature type="compositionally biased region" description="Low complexity" evidence="5">
    <location>
        <begin position="1821"/>
        <end position="1836"/>
    </location>
</feature>
<dbReference type="PANTHER" id="PTHR12308:SF73">
    <property type="entry name" value="ANOCTAMIN"/>
    <property type="match status" value="1"/>
</dbReference>
<dbReference type="eggNOG" id="KOG2514">
    <property type="taxonomic scope" value="Eukaryota"/>
</dbReference>
<keyword evidence="2 6" id="KW-0812">Transmembrane</keyword>
<name>V9FWC0_PHYNI</name>
<evidence type="ECO:0000256" key="4">
    <source>
        <dbReference type="ARBA" id="ARBA00023136"/>
    </source>
</evidence>
<evidence type="ECO:0000256" key="2">
    <source>
        <dbReference type="ARBA" id="ARBA00022692"/>
    </source>
</evidence>
<reference evidence="8 9" key="1">
    <citation type="submission" date="2013-11" db="EMBL/GenBank/DDBJ databases">
        <title>The Genome Sequence of Phytophthora parasitica P1569.</title>
        <authorList>
            <consortium name="The Broad Institute Genomics Platform"/>
            <person name="Russ C."/>
            <person name="Tyler B."/>
            <person name="Panabieres F."/>
            <person name="Shan W."/>
            <person name="Tripathy S."/>
            <person name="Grunwald N."/>
            <person name="Machado M."/>
            <person name="Johnson C.S."/>
            <person name="Arredondo F."/>
            <person name="Hong C."/>
            <person name="Coffey M."/>
            <person name="Young S.K."/>
            <person name="Zeng Q."/>
            <person name="Gargeya S."/>
            <person name="Fitzgerald M."/>
            <person name="Abouelleil A."/>
            <person name="Alvarado L."/>
            <person name="Chapman S.B."/>
            <person name="Gainer-Dewar J."/>
            <person name="Goldberg J."/>
            <person name="Griggs A."/>
            <person name="Gujja S."/>
            <person name="Hansen M."/>
            <person name="Howarth C."/>
            <person name="Imamovic A."/>
            <person name="Ireland A."/>
            <person name="Larimer J."/>
            <person name="McCowan C."/>
            <person name="Murphy C."/>
            <person name="Pearson M."/>
            <person name="Poon T.W."/>
            <person name="Priest M."/>
            <person name="Roberts A."/>
            <person name="Saif S."/>
            <person name="Shea T."/>
            <person name="Sykes S."/>
            <person name="Wortman J."/>
            <person name="Nusbaum C."/>
            <person name="Birren B."/>
        </authorList>
    </citation>
    <scope>NUCLEOTIDE SEQUENCE [LARGE SCALE GENOMIC DNA]</scope>
    <source>
        <strain evidence="8 9">P1569</strain>
    </source>
</reference>
<feature type="compositionally biased region" description="Basic and acidic residues" evidence="5">
    <location>
        <begin position="1804"/>
        <end position="1820"/>
    </location>
</feature>
<feature type="transmembrane region" description="Helical" evidence="6">
    <location>
        <begin position="1072"/>
        <end position="1095"/>
    </location>
</feature>
<feature type="transmembrane region" description="Helical" evidence="6">
    <location>
        <begin position="1358"/>
        <end position="1379"/>
    </location>
</feature>
<sequence>MSRQRSEANVTTPSVSGSDSFSSRAPISSRADAKYSTLISILEVSIVCSIVFATSKWIQRILKSCAWQSIEALAEMKVDGASAGRKPWRYYYVMVFQLSGNSVAPDKLQEMTEMTAAIEQREEKYLRKVAARNAAHAAAMEAERKAQEEKKPTMISHVACVLRRLFLLSIILLLLTAAVGCALYWKYDEHDRVSQKLVNVVIVSMLLLLLKDIGGWVVAHKRSVNGARVLFVVGFALIIALALLLDEIVIVRRSHSKLREALARSEDSLSQDMIEVILNGGAIPSLVQRFVFDAPSVFLQWISVHCSSAKLEYTSVAIDRREFFSPLWDDTEKACVNDILRICVQVDEAIESIIIGELVMISLQVLLTGMFLIVYGPVVSDKSKRRRKLSSPKVNASSFSDLFTALTRLLVFGAASFGVLNTAASTDLLHFCSIADFHTLFTWVMVICLLSGISAMLAALFIGCGWKQQVAGVLLVIAVCSEVFMLGEFFKLAARLIGPDTNQTQLRELRQVYIKASAQTCSSIERWISHVCVGMNSSEEPAEFDFSCQHEFVALLMVTFNFTNSYLSWSIGVKLVLLVQILLPPLRQAIENMLSSVCCVSRNELTTMTVKTIIQESSPPLDYEEVLEVYLRSLRVRDPDRMAAEREAFEKEWSSRTGRVLSDVRTPRVVVSSSDFSAIVRTLMLRRLTAICKLDVSLSVSEDGQLLLVRISASDNLLLATSCETESYRLQFADAIDPGRSFWRDKKEVNTDQKVLDANTVKHKLKILLAENAMSPKEAVWFLGESLARVSARIHALSRISRVSKGLIRCHNSAPAFASYSPNIQRQFIYKKYPHKLDIPDTYRRSTVLRTVDCIRVTRRIIDAEFDTNNAIASGLLSSFHCLHSSSRFDFNSRSALASSWINFWSPTHLPGEFYPDDHAILNLIGRIAPFRQPLRDVKDYFGEKIGFYFAWLAFYAKMMMIPAIIAIVAITSETKHSLMISLWDYYIPPTYIQGGSTEVGKIDTTIPLPELLLGVLVIVWSFSLAKLWERRSVWYQLQWDIAAKTDSFQRYNADHGIEYTRSLCSSAQRQLVSWLCVLVLGGVNLLVTLTVLLSQGLLVDVWGEKVAVLSSCICQALLIQWNGACIPYVAPTLSKWENPYYSRDHHGYQRSFVAKLFALQLVNTFSGLILLMLSGVGGLALPVQFLTPLIPLYMSYSARIEGHVGVFIQMETLLIAIFAVQLSIRAFLILSALRRFHIIQRGDQRKEHEEETMLSPYPGPGKDYAQVVMQIGLIIMFSSVCPLLPMLALIDCAVKIRQNALELCCIRQRPEPEEYDVEPDLWASYMLLMVKLSVPVALSLALFTVDNFADISIERRIGYWLIGVLCFWLGAQLLWFLIPRESRAVEEARARNIFQVERYFGHAEVHEQKTPPKDTNEKRVEDEDINLQEATPSVEHSLHHYEERLELLHRLNVALRKRDDIGGTVSLANMTVSTPDDQEAQTSEGMKERTHSVSAEEFVPFDDEDKPQHRDSKDSEEMIVGYFRPVRSVWPPPAQRPAQQEGIGGDEAPAIDIMEPSEEPKGSIYSELPVEGATIGENIDERIASAAESGGESAPPVSPVLLSKLFTRMPTFPSTFMPSSSSEEVDAALLPSTSPFVSASLTQADIEPGVFAPTEAEIINRESVNDDDLLEEKEDVSLSTTDAAVESPRRSFLSRIRSRQVKSSISDSNKDSQVEAGERALLRQLSPRLSSLPRKSKRLSSKVSGSEESKCESFSVREPPAPKRLSNLFKRAQSPSTRTTPPSEPPPIVTNREAEDTTVDPVAPRHDQFAFLSDTHEEQSSLSIQRRTSSSNRTRPPSPPPVYTRIDLSGLEAVREAANRHQFDFSADEQVWEE</sequence>
<feature type="compositionally biased region" description="Low complexity" evidence="5">
    <location>
        <begin position="1723"/>
        <end position="1734"/>
    </location>
</feature>
<feature type="transmembrane region" description="Helical" evidence="6">
    <location>
        <begin position="946"/>
        <end position="971"/>
    </location>
</feature>
<feature type="transmembrane region" description="Helical" evidence="6">
    <location>
        <begin position="470"/>
        <end position="490"/>
    </location>
</feature>
<gene>
    <name evidence="8" type="ORF">F443_02514</name>
</gene>
<feature type="compositionally biased region" description="Polar residues" evidence="5">
    <location>
        <begin position="7"/>
        <end position="25"/>
    </location>
</feature>
<feature type="transmembrane region" description="Helical" evidence="6">
    <location>
        <begin position="1214"/>
        <end position="1234"/>
    </location>
</feature>
<feature type="region of interest" description="Disordered" evidence="5">
    <location>
        <begin position="1468"/>
        <end position="1517"/>
    </location>
</feature>